<feature type="domain" description="Beta-hexosaminidase bacterial type N-terminal" evidence="11">
    <location>
        <begin position="25"/>
        <end position="154"/>
    </location>
</feature>
<accession>A0A1B3ZFN0</accession>
<dbReference type="InterPro" id="IPR029018">
    <property type="entry name" value="Hex-like_dom2"/>
</dbReference>
<reference evidence="12 13" key="1">
    <citation type="submission" date="2016-01" db="EMBL/GenBank/DDBJ databases">
        <title>Complete genome and mega plasmid sequence of Sphingomonas panacis DCY99 elicits systemic resistance in rice to Xanthomonas oryzae.</title>
        <authorList>
            <person name="Kim Y.J."/>
            <person name="Yang D.C."/>
            <person name="Sing P."/>
        </authorList>
    </citation>
    <scope>NUCLEOTIDE SEQUENCE [LARGE SCALE GENOMIC DNA]</scope>
    <source>
        <strain evidence="12 13">DCY99</strain>
    </source>
</reference>
<dbReference type="CDD" id="cd04084">
    <property type="entry name" value="CBM6_xylanase-like"/>
    <property type="match status" value="1"/>
</dbReference>
<dbReference type="InterPro" id="IPR025705">
    <property type="entry name" value="Beta_hexosaminidase_sua/sub"/>
</dbReference>
<dbReference type="Pfam" id="PF02838">
    <property type="entry name" value="Glyco_hydro_20b"/>
    <property type="match status" value="1"/>
</dbReference>
<evidence type="ECO:0000256" key="9">
    <source>
        <dbReference type="SAM" id="SignalP"/>
    </source>
</evidence>
<feature type="domain" description="Glycoside hydrolase family 20 catalytic" evidence="10">
    <location>
        <begin position="157"/>
        <end position="505"/>
    </location>
</feature>
<evidence type="ECO:0000256" key="8">
    <source>
        <dbReference type="PIRSR" id="PIRSR625705-1"/>
    </source>
</evidence>
<dbReference type="Pfam" id="PF00728">
    <property type="entry name" value="Glyco_hydro_20"/>
    <property type="match status" value="1"/>
</dbReference>
<dbReference type="GO" id="GO:0016020">
    <property type="term" value="C:membrane"/>
    <property type="evidence" value="ECO:0007669"/>
    <property type="project" value="TreeGrafter"/>
</dbReference>
<dbReference type="GO" id="GO:0005975">
    <property type="term" value="P:carbohydrate metabolic process"/>
    <property type="evidence" value="ECO:0007669"/>
    <property type="project" value="InterPro"/>
</dbReference>
<dbReference type="GO" id="GO:0030203">
    <property type="term" value="P:glycosaminoglycan metabolic process"/>
    <property type="evidence" value="ECO:0007669"/>
    <property type="project" value="TreeGrafter"/>
</dbReference>
<evidence type="ECO:0000256" key="6">
    <source>
        <dbReference type="ARBA" id="ARBA00030512"/>
    </source>
</evidence>
<dbReference type="InterPro" id="IPR015882">
    <property type="entry name" value="HEX_bac_N"/>
</dbReference>
<feature type="chain" id="PRO_5008556443" description="beta-N-acetylhexosaminidase" evidence="9">
    <location>
        <begin position="23"/>
        <end position="699"/>
    </location>
</feature>
<dbReference type="InterPro" id="IPR015883">
    <property type="entry name" value="Glyco_hydro_20_cat"/>
</dbReference>
<comment type="similarity">
    <text evidence="2">Belongs to the glycosyl hydrolase 20 family.</text>
</comment>
<dbReference type="PANTHER" id="PTHR22600:SF57">
    <property type="entry name" value="BETA-N-ACETYLHEXOSAMINIDASE"/>
    <property type="match status" value="1"/>
</dbReference>
<protein>
    <recommendedName>
        <fullName evidence="3">beta-N-acetylhexosaminidase</fullName>
        <ecNumber evidence="3">3.2.1.52</ecNumber>
    </recommendedName>
    <alternativeName>
        <fullName evidence="6">Beta-N-acetylhexosaminidase</fullName>
    </alternativeName>
    <alternativeName>
        <fullName evidence="7">N-acetyl-beta-glucosaminidase</fullName>
    </alternativeName>
</protein>
<evidence type="ECO:0000256" key="1">
    <source>
        <dbReference type="ARBA" id="ARBA00001231"/>
    </source>
</evidence>
<comment type="catalytic activity">
    <reaction evidence="1">
        <text>Hydrolysis of terminal non-reducing N-acetyl-D-hexosamine residues in N-acetyl-beta-D-hexosaminides.</text>
        <dbReference type="EC" id="3.2.1.52"/>
    </reaction>
</comment>
<dbReference type="PANTHER" id="PTHR22600">
    <property type="entry name" value="BETA-HEXOSAMINIDASE"/>
    <property type="match status" value="1"/>
</dbReference>
<dbReference type="EC" id="3.2.1.52" evidence="3"/>
<name>A0A1B3ZFN0_9SPHN</name>
<evidence type="ECO:0000313" key="13">
    <source>
        <dbReference type="Proteomes" id="UP000094256"/>
    </source>
</evidence>
<dbReference type="STRING" id="1560345.AWL63_21995"/>
<keyword evidence="13" id="KW-1185">Reference proteome</keyword>
<dbReference type="Gene3D" id="3.20.20.80">
    <property type="entry name" value="Glycosidases"/>
    <property type="match status" value="1"/>
</dbReference>
<sequence>MRTSGTIILGGLAAFGATAAAAAPPALVPLPASIIAQPGRGFDVPTSPRLRVAPHDDAARAAATALRDRLASTTRLRPSVVESAEPSAGDIAFASDPAAPGGTEGYSLTVADTGVTIRASAAAGLYYGGVTLWQLLTQQPGGTTHLADVTIADQPRFAWRGLMLDSARHMQPVAYVERFLDWMAVHKLNRFHWHLTDDQGWRIEIKRYPRLTSVGAWRTAVAPDTIAPDGTPVTRYGGFYTQDQIRAVVAYAAARHITIVPEIDLPGHSTALIAAYPRLGVRGFAPEPVASDWGLLPEVLNTDEATIATVENILTEVMALFPGRFVHLGGDEVDPTQWQTSAETQARMTALGLKDAPALERWFIARLGRFLEAHGRRLIGWDEIQEGATGAGLDSQAAIMSWHDGDGAAKAIASGHDVVIAQAPLYYLDNRQKNTADEPPGWSDIVTARMLYEHDPVPAGLSPEARRHVLGLQGQMWTERARREDWVTQMVWPRAAAIAEVGWSPPARDWDGFQSRMAVQRARYRLIGLDAGTEVAAPPAPGPRRASIDLDFCTPGATAFILEAPPRAGGGTALVRVSPQHPCWLYRAADLDAARRLDVAAVKLAFNMRLGNAAPIARLAKPRTAAGEIDVHLDRVDGPLLASLPLGGWPADADRHALSAALPGGGGRHDLYFVLTGADIDSRAKVRPPMIAVESVALQ</sequence>
<feature type="signal peptide" evidence="9">
    <location>
        <begin position="1"/>
        <end position="22"/>
    </location>
</feature>
<dbReference type="RefSeq" id="WP_069206746.1">
    <property type="nucleotide sequence ID" value="NZ_CP014168.1"/>
</dbReference>
<evidence type="ECO:0000313" key="12">
    <source>
        <dbReference type="EMBL" id="AOH86234.1"/>
    </source>
</evidence>
<dbReference type="OrthoDB" id="9763537at2"/>
<dbReference type="AlphaFoldDB" id="A0A1B3ZFN0"/>
<evidence type="ECO:0000256" key="5">
    <source>
        <dbReference type="ARBA" id="ARBA00023295"/>
    </source>
</evidence>
<evidence type="ECO:0000256" key="2">
    <source>
        <dbReference type="ARBA" id="ARBA00006285"/>
    </source>
</evidence>
<dbReference type="SUPFAM" id="SSF55545">
    <property type="entry name" value="beta-N-acetylhexosaminidase-like domain"/>
    <property type="match status" value="1"/>
</dbReference>
<dbReference type="CDD" id="cd06563">
    <property type="entry name" value="GH20_chitobiase-like"/>
    <property type="match status" value="1"/>
</dbReference>
<evidence type="ECO:0000256" key="4">
    <source>
        <dbReference type="ARBA" id="ARBA00022801"/>
    </source>
</evidence>
<gene>
    <name evidence="12" type="ORF">AWL63_21995</name>
</gene>
<evidence type="ECO:0000256" key="3">
    <source>
        <dbReference type="ARBA" id="ARBA00012663"/>
    </source>
</evidence>
<dbReference type="Gene3D" id="3.30.379.10">
    <property type="entry name" value="Chitobiase/beta-hexosaminidase domain 2-like"/>
    <property type="match status" value="1"/>
</dbReference>
<dbReference type="Gene3D" id="2.60.120.260">
    <property type="entry name" value="Galactose-binding domain-like"/>
    <property type="match status" value="1"/>
</dbReference>
<evidence type="ECO:0000256" key="7">
    <source>
        <dbReference type="ARBA" id="ARBA00033000"/>
    </source>
</evidence>
<keyword evidence="9" id="KW-0732">Signal</keyword>
<organism evidence="12 13">
    <name type="scientific">Sphingomonas panacis</name>
    <dbReference type="NCBI Taxonomy" id="1560345"/>
    <lineage>
        <taxon>Bacteria</taxon>
        <taxon>Pseudomonadati</taxon>
        <taxon>Pseudomonadota</taxon>
        <taxon>Alphaproteobacteria</taxon>
        <taxon>Sphingomonadales</taxon>
        <taxon>Sphingomonadaceae</taxon>
        <taxon>Sphingomonas</taxon>
    </lineage>
</organism>
<dbReference type="KEGG" id="span:AWL63_21995"/>
<proteinExistence type="inferred from homology"/>
<dbReference type="SUPFAM" id="SSF51445">
    <property type="entry name" value="(Trans)glycosidases"/>
    <property type="match status" value="1"/>
</dbReference>
<dbReference type="Proteomes" id="UP000094256">
    <property type="component" value="Chromosome"/>
</dbReference>
<evidence type="ECO:0000259" key="11">
    <source>
        <dbReference type="Pfam" id="PF02838"/>
    </source>
</evidence>
<dbReference type="EMBL" id="CP014168">
    <property type="protein sequence ID" value="AOH86234.1"/>
    <property type="molecule type" value="Genomic_DNA"/>
</dbReference>
<dbReference type="GO" id="GO:0004563">
    <property type="term" value="F:beta-N-acetylhexosaminidase activity"/>
    <property type="evidence" value="ECO:0007669"/>
    <property type="project" value="UniProtKB-EC"/>
</dbReference>
<keyword evidence="4" id="KW-0378">Hydrolase</keyword>
<dbReference type="PRINTS" id="PR00738">
    <property type="entry name" value="GLHYDRLASE20"/>
</dbReference>
<keyword evidence="5" id="KW-0326">Glycosidase</keyword>
<feature type="active site" description="Proton donor" evidence="8">
    <location>
        <position position="332"/>
    </location>
</feature>
<dbReference type="InterPro" id="IPR017853">
    <property type="entry name" value="GH"/>
</dbReference>
<evidence type="ECO:0000259" key="10">
    <source>
        <dbReference type="Pfam" id="PF00728"/>
    </source>
</evidence>